<dbReference type="AlphaFoldDB" id="Q2W2I4"/>
<sequence length="135" mass="14696">MTAAKRVGRDDSFIVLPLGPLGLGLPKWMPLVIVYFATIFGLVWTLGPPWPVAATVAAAMGPGVIGLLDLGLRLRTTHYEWVNPAGLRLVGKASIVDRLTYRECGWYLPVLALPVPLWLAGMGLTAAFSHSWRVF</sequence>
<keyword evidence="2" id="KW-1185">Reference proteome</keyword>
<proteinExistence type="predicted"/>
<evidence type="ECO:0000313" key="2">
    <source>
        <dbReference type="Proteomes" id="UP000007058"/>
    </source>
</evidence>
<dbReference type="OrthoDB" id="9861196at2"/>
<accession>Q2W2I4</accession>
<dbReference type="STRING" id="342108.amb3137"/>
<protein>
    <submittedName>
        <fullName evidence="1">Uncharacterized protein</fullName>
    </submittedName>
</protein>
<organism evidence="1 2">
    <name type="scientific">Paramagnetospirillum magneticum (strain ATCC 700264 / AMB-1)</name>
    <name type="common">Magnetospirillum magneticum</name>
    <dbReference type="NCBI Taxonomy" id="342108"/>
    <lineage>
        <taxon>Bacteria</taxon>
        <taxon>Pseudomonadati</taxon>
        <taxon>Pseudomonadota</taxon>
        <taxon>Alphaproteobacteria</taxon>
        <taxon>Rhodospirillales</taxon>
        <taxon>Magnetospirillaceae</taxon>
        <taxon>Paramagnetospirillum</taxon>
    </lineage>
</organism>
<dbReference type="KEGG" id="mag:amb3137"/>
<dbReference type="EMBL" id="AP007255">
    <property type="protein sequence ID" value="BAE51941.1"/>
    <property type="molecule type" value="Genomic_DNA"/>
</dbReference>
<dbReference type="Proteomes" id="UP000007058">
    <property type="component" value="Chromosome"/>
</dbReference>
<dbReference type="HOGENOM" id="CLU_1904193_0_0_5"/>
<evidence type="ECO:0000313" key="1">
    <source>
        <dbReference type="EMBL" id="BAE51941.1"/>
    </source>
</evidence>
<name>Q2W2I4_PARM1</name>
<reference evidence="1 2" key="1">
    <citation type="journal article" date="2005" name="DNA Res.">
        <title>Complete genome sequence of the facultative anaerobic magnetotactic bacterium Magnetospirillum sp. strain AMB-1.</title>
        <authorList>
            <person name="Matsunaga T."/>
            <person name="Okamura Y."/>
            <person name="Fukuda Y."/>
            <person name="Wahyudi A.T."/>
            <person name="Murase Y."/>
            <person name="Takeyama H."/>
        </authorList>
    </citation>
    <scope>NUCLEOTIDE SEQUENCE [LARGE SCALE GENOMIC DNA]</scope>
    <source>
        <strain evidence="2">ATCC 700264 / AMB-1</strain>
    </source>
</reference>
<dbReference type="RefSeq" id="WP_011385503.1">
    <property type="nucleotide sequence ID" value="NC_007626.1"/>
</dbReference>
<gene>
    <name evidence="1" type="ordered locus">amb3137</name>
</gene>